<sequence length="305" mass="32020">MFTAPLGFAAADEPPAADAPAIDTVYFPAADGKTELVGYVFRPAGAGPHPAIVMLHGRAGPYSSRVNVSCTRVARDLPSPCNATTLSLRHAMWGRYWAAHGYLALHVDSFGPRGMAHGFGRHTHGAAQRAAVNELDVRPGDAEAALAYLSANPDVLPKRIMLQGWSNGGSTALNVMLLQAAAHTADAADGRPRFRAALAFYPGCGPAAVLSRAYRADTELFVFLAGDDEEVSPATCQRLLSSSSVSAGGPSPVVTLYPGASHDFDDPGRQRQSLEANRLARADVMQRAIKLLDALPSGPTSSPGH</sequence>
<evidence type="ECO:0000313" key="4">
    <source>
        <dbReference type="Proteomes" id="UP001629246"/>
    </source>
</evidence>
<evidence type="ECO:0000259" key="2">
    <source>
        <dbReference type="Pfam" id="PF01738"/>
    </source>
</evidence>
<dbReference type="InterPro" id="IPR050261">
    <property type="entry name" value="FrsA_esterase"/>
</dbReference>
<feature type="domain" description="Dienelactone hydrolase" evidence="2">
    <location>
        <begin position="98"/>
        <end position="293"/>
    </location>
</feature>
<reference evidence="3 4" key="1">
    <citation type="journal article" date="2024" name="Chem. Sci.">
        <title>Discovery of megapolipeptins by genome mining of a Burkholderiales bacteria collection.</title>
        <authorList>
            <person name="Paulo B.S."/>
            <person name="Recchia M.J.J."/>
            <person name="Lee S."/>
            <person name="Fergusson C.H."/>
            <person name="Romanowski S.B."/>
            <person name="Hernandez A."/>
            <person name="Krull N."/>
            <person name="Liu D.Y."/>
            <person name="Cavanagh H."/>
            <person name="Bos A."/>
            <person name="Gray C.A."/>
            <person name="Murphy B.T."/>
            <person name="Linington R.G."/>
            <person name="Eustaquio A.S."/>
        </authorList>
    </citation>
    <scope>NUCLEOTIDE SEQUENCE [LARGE SCALE GENOMIC DNA]</scope>
    <source>
        <strain evidence="3 4">RL21-008-BIB-A</strain>
    </source>
</reference>
<dbReference type="PANTHER" id="PTHR22946">
    <property type="entry name" value="DIENELACTONE HYDROLASE DOMAIN-CONTAINING PROTEIN-RELATED"/>
    <property type="match status" value="1"/>
</dbReference>
<comment type="caution">
    <text evidence="3">The sequence shown here is derived from an EMBL/GenBank/DDBJ whole genome shotgun (WGS) entry which is preliminary data.</text>
</comment>
<gene>
    <name evidence="3" type="ORF">PQR62_11345</name>
</gene>
<dbReference type="Gene3D" id="3.40.50.1820">
    <property type="entry name" value="alpha/beta hydrolase"/>
    <property type="match status" value="1"/>
</dbReference>
<dbReference type="Proteomes" id="UP001629246">
    <property type="component" value="Unassembled WGS sequence"/>
</dbReference>
<accession>A0ABW9A7Y9</accession>
<organism evidence="3 4">
    <name type="scientific">Herbaspirillum lusitanum</name>
    <dbReference type="NCBI Taxonomy" id="213312"/>
    <lineage>
        <taxon>Bacteria</taxon>
        <taxon>Pseudomonadati</taxon>
        <taxon>Pseudomonadota</taxon>
        <taxon>Betaproteobacteria</taxon>
        <taxon>Burkholderiales</taxon>
        <taxon>Oxalobacteraceae</taxon>
        <taxon>Herbaspirillum</taxon>
    </lineage>
</organism>
<keyword evidence="1 3" id="KW-0378">Hydrolase</keyword>
<name>A0ABW9A7Y9_9BURK</name>
<dbReference type="SUPFAM" id="SSF53474">
    <property type="entry name" value="alpha/beta-Hydrolases"/>
    <property type="match status" value="1"/>
</dbReference>
<dbReference type="InterPro" id="IPR029058">
    <property type="entry name" value="AB_hydrolase_fold"/>
</dbReference>
<dbReference type="PANTHER" id="PTHR22946:SF9">
    <property type="entry name" value="POLYKETIDE TRANSFERASE AF380"/>
    <property type="match status" value="1"/>
</dbReference>
<evidence type="ECO:0000313" key="3">
    <source>
        <dbReference type="EMBL" id="MFL9924863.1"/>
    </source>
</evidence>
<proteinExistence type="predicted"/>
<dbReference type="InterPro" id="IPR002925">
    <property type="entry name" value="Dienelactn_hydro"/>
</dbReference>
<protein>
    <submittedName>
        <fullName evidence="3">Dienelactone hydrolase family protein</fullName>
    </submittedName>
</protein>
<dbReference type="GO" id="GO:0016787">
    <property type="term" value="F:hydrolase activity"/>
    <property type="evidence" value="ECO:0007669"/>
    <property type="project" value="UniProtKB-KW"/>
</dbReference>
<evidence type="ECO:0000256" key="1">
    <source>
        <dbReference type="ARBA" id="ARBA00022801"/>
    </source>
</evidence>
<dbReference type="Pfam" id="PF01738">
    <property type="entry name" value="DLH"/>
    <property type="match status" value="1"/>
</dbReference>
<dbReference type="EMBL" id="JAQQFM010000005">
    <property type="protein sequence ID" value="MFL9924863.1"/>
    <property type="molecule type" value="Genomic_DNA"/>
</dbReference>
<keyword evidence="4" id="KW-1185">Reference proteome</keyword>
<dbReference type="RefSeq" id="WP_408157911.1">
    <property type="nucleotide sequence ID" value="NZ_JAQQFM010000005.1"/>
</dbReference>